<dbReference type="EMBL" id="JBHSPB010000004">
    <property type="protein sequence ID" value="MFC5720026.1"/>
    <property type="molecule type" value="Genomic_DNA"/>
</dbReference>
<evidence type="ECO:0000256" key="2">
    <source>
        <dbReference type="SAM" id="Phobius"/>
    </source>
</evidence>
<accession>A0ABW0YU06</accession>
<dbReference type="Proteomes" id="UP001596083">
    <property type="component" value="Unassembled WGS sequence"/>
</dbReference>
<keyword evidence="2" id="KW-0472">Membrane</keyword>
<gene>
    <name evidence="3" type="ORF">ACFP1Z_07570</name>
</gene>
<keyword evidence="2" id="KW-0812">Transmembrane</keyword>
<dbReference type="NCBIfam" id="NF040672">
    <property type="entry name" value="SCO2322_fam"/>
    <property type="match status" value="1"/>
</dbReference>
<feature type="region of interest" description="Disordered" evidence="1">
    <location>
        <begin position="180"/>
        <end position="208"/>
    </location>
</feature>
<reference evidence="4" key="1">
    <citation type="journal article" date="2019" name="Int. J. Syst. Evol. Microbiol.">
        <title>The Global Catalogue of Microorganisms (GCM) 10K type strain sequencing project: providing services to taxonomists for standard genome sequencing and annotation.</title>
        <authorList>
            <consortium name="The Broad Institute Genomics Platform"/>
            <consortium name="The Broad Institute Genome Sequencing Center for Infectious Disease"/>
            <person name="Wu L."/>
            <person name="Ma J."/>
        </authorList>
    </citation>
    <scope>NUCLEOTIDE SEQUENCE [LARGE SCALE GENOMIC DNA]</scope>
    <source>
        <strain evidence="4">CGMCC 4.7304</strain>
    </source>
</reference>
<dbReference type="NCBIfam" id="NF040681">
    <property type="entry name" value="GPS-CTERM"/>
    <property type="match status" value="1"/>
</dbReference>
<sequence length="235" mass="23486">MPGRTARSPRVARPLAARRGPRALAALVLAVLFAVLGQSPAHAAGYRYWSFWEAGSGGAWTYATQGPATARPGDGQSVGFRFAVSQDSAEAAKPRGAADFGAVCDGTPAKEGSKRVAVVVDFGTPEDAPGGETPPAARSACAQVAKDASAGEALAAVAQPLRYDSSALLCAISGYPKAGCGEQVGDKNPRPARSSAASGGSGEDDGGPSAGLLAGVAAVVVLGAAAVWQARRRRG</sequence>
<evidence type="ECO:0000313" key="4">
    <source>
        <dbReference type="Proteomes" id="UP001596083"/>
    </source>
</evidence>
<dbReference type="InterPro" id="IPR047704">
    <property type="entry name" value="GPS-CTERM"/>
</dbReference>
<proteinExistence type="predicted"/>
<name>A0ABW0YU06_9ACTN</name>
<keyword evidence="2" id="KW-1133">Transmembrane helix</keyword>
<organism evidence="3 4">
    <name type="scientific">Streptomyces gamaensis</name>
    <dbReference type="NCBI Taxonomy" id="1763542"/>
    <lineage>
        <taxon>Bacteria</taxon>
        <taxon>Bacillati</taxon>
        <taxon>Actinomycetota</taxon>
        <taxon>Actinomycetes</taxon>
        <taxon>Kitasatosporales</taxon>
        <taxon>Streptomycetaceae</taxon>
        <taxon>Streptomyces</taxon>
    </lineage>
</organism>
<comment type="caution">
    <text evidence="3">The sequence shown here is derived from an EMBL/GenBank/DDBJ whole genome shotgun (WGS) entry which is preliminary data.</text>
</comment>
<evidence type="ECO:0000256" key="1">
    <source>
        <dbReference type="SAM" id="MobiDB-lite"/>
    </source>
</evidence>
<dbReference type="InterPro" id="IPR047703">
    <property type="entry name" value="SCO2322-like"/>
</dbReference>
<keyword evidence="4" id="KW-1185">Reference proteome</keyword>
<feature type="transmembrane region" description="Helical" evidence="2">
    <location>
        <begin position="210"/>
        <end position="228"/>
    </location>
</feature>
<dbReference type="RefSeq" id="WP_390315524.1">
    <property type="nucleotide sequence ID" value="NZ_JBHSPB010000004.1"/>
</dbReference>
<protein>
    <submittedName>
        <fullName evidence="3">SCO2322 family protein</fullName>
    </submittedName>
</protein>
<evidence type="ECO:0000313" key="3">
    <source>
        <dbReference type="EMBL" id="MFC5720026.1"/>
    </source>
</evidence>